<evidence type="ECO:0000313" key="2">
    <source>
        <dbReference type="Proteomes" id="UP000004713"/>
    </source>
</evidence>
<dbReference type="EMBL" id="ABFZ02000016">
    <property type="protein sequence ID" value="EDS16418.1"/>
    <property type="molecule type" value="Genomic_DNA"/>
</dbReference>
<sequence>MFNLAYLHFLKHLPNTPEKERNFVTGYYEKSFIQQSEKYPY</sequence>
<gene>
    <name evidence="1" type="ORF">BACSTE_00548</name>
</gene>
<comment type="caution">
    <text evidence="1">The sequence shown here is derived from an EMBL/GenBank/DDBJ whole genome shotgun (WGS) entry which is preliminary data.</text>
</comment>
<dbReference type="Proteomes" id="UP000004713">
    <property type="component" value="Unassembled WGS sequence"/>
</dbReference>
<dbReference type="AlphaFoldDB" id="B0NM60"/>
<reference evidence="1 2" key="2">
    <citation type="submission" date="2007-11" db="EMBL/GenBank/DDBJ databases">
        <authorList>
            <person name="Fulton L."/>
            <person name="Clifton S."/>
            <person name="Fulton B."/>
            <person name="Xu J."/>
            <person name="Minx P."/>
            <person name="Pepin K.H."/>
            <person name="Johnson M."/>
            <person name="Thiruvilangam P."/>
            <person name="Bhonagiri V."/>
            <person name="Nash W.E."/>
            <person name="Mardis E.R."/>
            <person name="Wilson R.K."/>
        </authorList>
    </citation>
    <scope>NUCLEOTIDE SEQUENCE [LARGE SCALE GENOMIC DNA]</scope>
    <source>
        <strain evidence="1 2">ATCC 43183</strain>
    </source>
</reference>
<reference evidence="1 2" key="1">
    <citation type="submission" date="2007-11" db="EMBL/GenBank/DDBJ databases">
        <title>Draft genome sequence of Bacteroides stercoris(ATCC 43183).</title>
        <authorList>
            <person name="Sudarsanam P."/>
            <person name="Ley R."/>
            <person name="Guruge J."/>
            <person name="Turnbaugh P.J."/>
            <person name="Mahowald M."/>
            <person name="Liep D."/>
            <person name="Gordon J."/>
        </authorList>
    </citation>
    <scope>NUCLEOTIDE SEQUENCE [LARGE SCALE GENOMIC DNA]</scope>
    <source>
        <strain evidence="1 2">ATCC 43183</strain>
    </source>
</reference>
<dbReference type="HOGENOM" id="CLU_3265991_0_0_10"/>
<evidence type="ECO:0000313" key="1">
    <source>
        <dbReference type="EMBL" id="EDS16418.1"/>
    </source>
</evidence>
<name>B0NM60_BACSE</name>
<proteinExistence type="predicted"/>
<organism evidence="1 2">
    <name type="scientific">Bacteroides stercoris ATCC 43183</name>
    <dbReference type="NCBI Taxonomy" id="449673"/>
    <lineage>
        <taxon>Bacteria</taxon>
        <taxon>Pseudomonadati</taxon>
        <taxon>Bacteroidota</taxon>
        <taxon>Bacteroidia</taxon>
        <taxon>Bacteroidales</taxon>
        <taxon>Bacteroidaceae</taxon>
        <taxon>Bacteroides</taxon>
    </lineage>
</organism>
<protein>
    <submittedName>
        <fullName evidence="1">Uncharacterized protein</fullName>
    </submittedName>
</protein>
<accession>B0NM60</accession>